<reference evidence="1" key="2">
    <citation type="submission" date="2023-05" db="EMBL/GenBank/DDBJ databases">
        <authorList>
            <person name="Fouks B."/>
        </authorList>
    </citation>
    <scope>NUCLEOTIDE SEQUENCE</scope>
    <source>
        <strain evidence="1">Stay&amp;Tobe</strain>
        <tissue evidence="1">Testes</tissue>
    </source>
</reference>
<evidence type="ECO:0000313" key="1">
    <source>
        <dbReference type="EMBL" id="KAJ9579924.1"/>
    </source>
</evidence>
<dbReference type="EMBL" id="JASPKZ010008367">
    <property type="protein sequence ID" value="KAJ9579924.1"/>
    <property type="molecule type" value="Genomic_DNA"/>
</dbReference>
<evidence type="ECO:0000313" key="2">
    <source>
        <dbReference type="Proteomes" id="UP001233999"/>
    </source>
</evidence>
<feature type="non-terminal residue" evidence="1">
    <location>
        <position position="1"/>
    </location>
</feature>
<dbReference type="AlphaFoldDB" id="A0AAD7ZG17"/>
<name>A0AAD7ZG17_DIPPU</name>
<gene>
    <name evidence="1" type="ORF">L9F63_004397</name>
</gene>
<reference evidence="1" key="1">
    <citation type="journal article" date="2023" name="IScience">
        <title>Live-bearing cockroach genome reveals convergent evolutionary mechanisms linked to viviparity in insects and beyond.</title>
        <authorList>
            <person name="Fouks B."/>
            <person name="Harrison M.C."/>
            <person name="Mikhailova A.A."/>
            <person name="Marchal E."/>
            <person name="English S."/>
            <person name="Carruthers M."/>
            <person name="Jennings E.C."/>
            <person name="Chiamaka E.L."/>
            <person name="Frigard R.A."/>
            <person name="Pippel M."/>
            <person name="Attardo G.M."/>
            <person name="Benoit J.B."/>
            <person name="Bornberg-Bauer E."/>
            <person name="Tobe S.S."/>
        </authorList>
    </citation>
    <scope>NUCLEOTIDE SEQUENCE</scope>
    <source>
        <strain evidence="1">Stay&amp;Tobe</strain>
    </source>
</reference>
<organism evidence="1 2">
    <name type="scientific">Diploptera punctata</name>
    <name type="common">Pacific beetle cockroach</name>
    <dbReference type="NCBI Taxonomy" id="6984"/>
    <lineage>
        <taxon>Eukaryota</taxon>
        <taxon>Metazoa</taxon>
        <taxon>Ecdysozoa</taxon>
        <taxon>Arthropoda</taxon>
        <taxon>Hexapoda</taxon>
        <taxon>Insecta</taxon>
        <taxon>Pterygota</taxon>
        <taxon>Neoptera</taxon>
        <taxon>Polyneoptera</taxon>
        <taxon>Dictyoptera</taxon>
        <taxon>Blattodea</taxon>
        <taxon>Blaberoidea</taxon>
        <taxon>Blaberidae</taxon>
        <taxon>Diplopterinae</taxon>
        <taxon>Diploptera</taxon>
    </lineage>
</organism>
<feature type="non-terminal residue" evidence="1">
    <location>
        <position position="122"/>
    </location>
</feature>
<comment type="caution">
    <text evidence="1">The sequence shown here is derived from an EMBL/GenBank/DDBJ whole genome shotgun (WGS) entry which is preliminary data.</text>
</comment>
<protein>
    <submittedName>
        <fullName evidence="1">Uncharacterized protein</fullName>
    </submittedName>
</protein>
<sequence length="122" mass="14473">ILKVFLIHHYHLQCLQECGLLGGLNLCRIVSVKRCFFYREYKYERKGTGPIFGYDKKLLISDYMKVAERKTLCYEKLYSRFAEAKTATRNVSDDDLRLWASEICTCTGYLKFFKQKFNLVEE</sequence>
<proteinExistence type="predicted"/>
<keyword evidence="2" id="KW-1185">Reference proteome</keyword>
<dbReference type="Proteomes" id="UP001233999">
    <property type="component" value="Unassembled WGS sequence"/>
</dbReference>
<accession>A0AAD7ZG17</accession>